<sequence length="76" mass="8029">MATDDPHVMPAVVGTPVHVHLSPTIAISTPSTQTKDWDVEDTGPPTCGRGPGSTIGQTCIWPLSVTGRPTIWAPHF</sequence>
<dbReference type="EMBL" id="CP025013">
    <property type="protein sequence ID" value="AUW46228.1"/>
    <property type="molecule type" value="Genomic_DNA"/>
</dbReference>
<evidence type="ECO:0000256" key="1">
    <source>
        <dbReference type="SAM" id="MobiDB-lite"/>
    </source>
</evidence>
<evidence type="ECO:0000313" key="2">
    <source>
        <dbReference type="EMBL" id="AUW46228.1"/>
    </source>
</evidence>
<organism evidence="2 3">
    <name type="scientific">Rhizobium leguminosarum</name>
    <dbReference type="NCBI Taxonomy" id="384"/>
    <lineage>
        <taxon>Bacteria</taxon>
        <taxon>Pseudomonadati</taxon>
        <taxon>Pseudomonadota</taxon>
        <taxon>Alphaproteobacteria</taxon>
        <taxon>Hyphomicrobiales</taxon>
        <taxon>Rhizobiaceae</taxon>
        <taxon>Rhizobium/Agrobacterium group</taxon>
        <taxon>Rhizobium</taxon>
    </lineage>
</organism>
<proteinExistence type="predicted"/>
<accession>A0A2K9ZDD2</accession>
<gene>
    <name evidence="2" type="ORF">CUJ84_pRLN1000773</name>
</gene>
<name>A0A2K9ZDD2_RHILE</name>
<protein>
    <submittedName>
        <fullName evidence="2">Uncharacterized protein</fullName>
    </submittedName>
</protein>
<evidence type="ECO:0000313" key="3">
    <source>
        <dbReference type="Proteomes" id="UP000238523"/>
    </source>
</evidence>
<feature type="region of interest" description="Disordered" evidence="1">
    <location>
        <begin position="29"/>
        <end position="54"/>
    </location>
</feature>
<geneLocation type="plasmid" evidence="3">
    <name>prln1</name>
</geneLocation>
<dbReference type="AlphaFoldDB" id="A0A2K9ZDD2"/>
<keyword evidence="2" id="KW-0614">Plasmid</keyword>
<reference evidence="2 3" key="1">
    <citation type="submission" date="2017-11" db="EMBL/GenBank/DDBJ databases">
        <title>Complete genome of Rhizobium leguminosarum Norway, an ineffective micro-symbiont.</title>
        <authorList>
            <person name="Hoffrichter A."/>
            <person name="Liang J."/>
            <person name="Brachmann A."/>
            <person name="Marin M."/>
        </authorList>
    </citation>
    <scope>NUCLEOTIDE SEQUENCE [LARGE SCALE GENOMIC DNA]</scope>
    <source>
        <strain evidence="2 3">Norway</strain>
        <plasmid evidence="3">Plasmid prln1</plasmid>
    </source>
</reference>
<dbReference type="Proteomes" id="UP000238523">
    <property type="component" value="Plasmid pRLN1"/>
</dbReference>